<reference evidence="2 3" key="1">
    <citation type="submission" date="2020-02" db="EMBL/GenBank/DDBJ databases">
        <title>Draft genome sequence of Haematococcus lacustris strain NIES-144.</title>
        <authorList>
            <person name="Morimoto D."/>
            <person name="Nakagawa S."/>
            <person name="Yoshida T."/>
            <person name="Sawayama S."/>
        </authorList>
    </citation>
    <scope>NUCLEOTIDE SEQUENCE [LARGE SCALE GENOMIC DNA]</scope>
    <source>
        <strain evidence="2 3">NIES-144</strain>
    </source>
</reference>
<gene>
    <name evidence="2" type="ORF">HaLaN_11048</name>
</gene>
<evidence type="ECO:0000313" key="2">
    <source>
        <dbReference type="EMBL" id="GFH14911.1"/>
    </source>
</evidence>
<name>A0A699YZ12_HAELA</name>
<organism evidence="2 3">
    <name type="scientific">Haematococcus lacustris</name>
    <name type="common">Green alga</name>
    <name type="synonym">Haematococcus pluvialis</name>
    <dbReference type="NCBI Taxonomy" id="44745"/>
    <lineage>
        <taxon>Eukaryota</taxon>
        <taxon>Viridiplantae</taxon>
        <taxon>Chlorophyta</taxon>
        <taxon>core chlorophytes</taxon>
        <taxon>Chlorophyceae</taxon>
        <taxon>CS clade</taxon>
        <taxon>Chlamydomonadales</taxon>
        <taxon>Haematococcaceae</taxon>
        <taxon>Haematococcus</taxon>
    </lineage>
</organism>
<feature type="region of interest" description="Disordered" evidence="1">
    <location>
        <begin position="70"/>
        <end position="110"/>
    </location>
</feature>
<proteinExistence type="predicted"/>
<evidence type="ECO:0000313" key="3">
    <source>
        <dbReference type="Proteomes" id="UP000485058"/>
    </source>
</evidence>
<sequence length="151" mass="16233">MRAAVAAAQKLILQQCGTLTTLVITVVCRCQPGAGPARKRPVKAHSSGTAWPITSTPSCCKQRVQQSTRRRWGSEGEWRAAQQAAGQPAVMTRQGRGPRGQGTAHPGTGVTHRSLWRLTWPTNTWPGVPVCHLPPAPCMTLTTPPLQQTTP</sequence>
<evidence type="ECO:0000256" key="1">
    <source>
        <dbReference type="SAM" id="MobiDB-lite"/>
    </source>
</evidence>
<comment type="caution">
    <text evidence="2">The sequence shown here is derived from an EMBL/GenBank/DDBJ whole genome shotgun (WGS) entry which is preliminary data.</text>
</comment>
<accession>A0A699YZ12</accession>
<dbReference type="EMBL" id="BLLF01000782">
    <property type="protein sequence ID" value="GFH14911.1"/>
    <property type="molecule type" value="Genomic_DNA"/>
</dbReference>
<dbReference type="Proteomes" id="UP000485058">
    <property type="component" value="Unassembled WGS sequence"/>
</dbReference>
<protein>
    <submittedName>
        <fullName evidence="2">Uncharacterized protein</fullName>
    </submittedName>
</protein>
<keyword evidence="3" id="KW-1185">Reference proteome</keyword>
<dbReference type="AlphaFoldDB" id="A0A699YZ12"/>